<dbReference type="InterPro" id="IPR036871">
    <property type="entry name" value="PX_dom_sf"/>
</dbReference>
<evidence type="ECO:0000256" key="3">
    <source>
        <dbReference type="ARBA" id="ARBA00022553"/>
    </source>
</evidence>
<feature type="compositionally biased region" description="Low complexity" evidence="9">
    <location>
        <begin position="669"/>
        <end position="678"/>
    </location>
</feature>
<dbReference type="Pfam" id="PF00069">
    <property type="entry name" value="Pkinase"/>
    <property type="match status" value="1"/>
</dbReference>
<dbReference type="PROSITE" id="PS51285">
    <property type="entry name" value="AGC_KINASE_CTER"/>
    <property type="match status" value="1"/>
</dbReference>
<feature type="compositionally biased region" description="Polar residues" evidence="9">
    <location>
        <begin position="153"/>
        <end position="162"/>
    </location>
</feature>
<accession>A0AAN7DB88</accession>
<evidence type="ECO:0000313" key="13">
    <source>
        <dbReference type="Proteomes" id="UP001304243"/>
    </source>
</evidence>
<keyword evidence="5 8" id="KW-0547">Nucleotide-binding</keyword>
<dbReference type="PROSITE" id="PS00107">
    <property type="entry name" value="PROTEIN_KINASE_ATP"/>
    <property type="match status" value="1"/>
</dbReference>
<dbReference type="GO" id="GO:0005524">
    <property type="term" value="F:ATP binding"/>
    <property type="evidence" value="ECO:0007669"/>
    <property type="project" value="UniProtKB-UniRule"/>
</dbReference>
<dbReference type="EMBL" id="JASEJX010000016">
    <property type="protein sequence ID" value="KAK4513672.1"/>
    <property type="molecule type" value="Genomic_DNA"/>
</dbReference>
<feature type="region of interest" description="Disordered" evidence="9">
    <location>
        <begin position="721"/>
        <end position="745"/>
    </location>
</feature>
<dbReference type="Pfam" id="PF00433">
    <property type="entry name" value="Pkinase_C"/>
    <property type="match status" value="1"/>
</dbReference>
<evidence type="ECO:0000256" key="9">
    <source>
        <dbReference type="SAM" id="MobiDB-lite"/>
    </source>
</evidence>
<keyword evidence="13" id="KW-1185">Reference proteome</keyword>
<dbReference type="SMART" id="SM00220">
    <property type="entry name" value="S_TKc"/>
    <property type="match status" value="1"/>
</dbReference>
<evidence type="ECO:0000256" key="6">
    <source>
        <dbReference type="ARBA" id="ARBA00022777"/>
    </source>
</evidence>
<feature type="domain" description="Protein kinase" evidence="10">
    <location>
        <begin position="241"/>
        <end position="501"/>
    </location>
</feature>
<feature type="compositionally biased region" description="Acidic residues" evidence="9">
    <location>
        <begin position="203"/>
        <end position="215"/>
    </location>
</feature>
<dbReference type="RefSeq" id="XP_064680338.1">
    <property type="nucleotide sequence ID" value="XM_064824961.1"/>
</dbReference>
<dbReference type="AlphaFoldDB" id="A0AAN7DB88"/>
<dbReference type="GO" id="GO:0004674">
    <property type="term" value="F:protein serine/threonine kinase activity"/>
    <property type="evidence" value="ECO:0007669"/>
    <property type="project" value="UniProtKB-KW"/>
</dbReference>
<evidence type="ECO:0000259" key="11">
    <source>
        <dbReference type="PROSITE" id="PS51285"/>
    </source>
</evidence>
<dbReference type="InterPro" id="IPR000719">
    <property type="entry name" value="Prot_kinase_dom"/>
</dbReference>
<feature type="compositionally biased region" description="Low complexity" evidence="9">
    <location>
        <begin position="721"/>
        <end position="737"/>
    </location>
</feature>
<feature type="region of interest" description="Disordered" evidence="9">
    <location>
        <begin position="645"/>
        <end position="678"/>
    </location>
</feature>
<comment type="caution">
    <text evidence="12">The sequence shown here is derived from an EMBL/GenBank/DDBJ whole genome shotgun (WGS) entry which is preliminary data.</text>
</comment>
<keyword evidence="6" id="KW-0418">Kinase</keyword>
<dbReference type="PANTHER" id="PTHR24351">
    <property type="entry name" value="RIBOSOMAL PROTEIN S6 KINASE"/>
    <property type="match status" value="1"/>
</dbReference>
<keyword evidence="7 8" id="KW-0067">ATP-binding</keyword>
<evidence type="ECO:0000259" key="10">
    <source>
        <dbReference type="PROSITE" id="PS50011"/>
    </source>
</evidence>
<evidence type="ECO:0000256" key="2">
    <source>
        <dbReference type="ARBA" id="ARBA00022527"/>
    </source>
</evidence>
<dbReference type="SUPFAM" id="SSF56112">
    <property type="entry name" value="Protein kinase-like (PK-like)"/>
    <property type="match status" value="1"/>
</dbReference>
<dbReference type="InterPro" id="IPR045270">
    <property type="entry name" value="STKc_AGC"/>
</dbReference>
<evidence type="ECO:0000256" key="1">
    <source>
        <dbReference type="ARBA" id="ARBA00009903"/>
    </source>
</evidence>
<dbReference type="FunFam" id="1.10.510.10:FF:000008">
    <property type="entry name" value="Non-specific serine/threonine protein kinase"/>
    <property type="match status" value="1"/>
</dbReference>
<feature type="binding site" evidence="8">
    <location>
        <position position="274"/>
    </location>
    <ligand>
        <name>ATP</name>
        <dbReference type="ChEBI" id="CHEBI:30616"/>
    </ligand>
</feature>
<keyword evidence="4" id="KW-0808">Transferase</keyword>
<dbReference type="GeneID" id="89949362"/>
<dbReference type="InterPro" id="IPR011009">
    <property type="entry name" value="Kinase-like_dom_sf"/>
</dbReference>
<evidence type="ECO:0000313" key="12">
    <source>
        <dbReference type="EMBL" id="KAK4513672.1"/>
    </source>
</evidence>
<protein>
    <submittedName>
        <fullName evidence="12">Uncharacterized protein</fullName>
    </submittedName>
</protein>
<dbReference type="Proteomes" id="UP001304243">
    <property type="component" value="Unassembled WGS sequence"/>
</dbReference>
<feature type="region of interest" description="Disordered" evidence="9">
    <location>
        <begin position="132"/>
        <end position="162"/>
    </location>
</feature>
<name>A0AAN7DB88_9FUNG</name>
<feature type="region of interest" description="Disordered" evidence="9">
    <location>
        <begin position="189"/>
        <end position="215"/>
    </location>
</feature>
<gene>
    <name evidence="12" type="ORF">ATC70_005676</name>
</gene>
<keyword evidence="2" id="KW-0723">Serine/threonine-protein kinase</keyword>
<feature type="domain" description="AGC-kinase C-terminal" evidence="11">
    <location>
        <begin position="502"/>
        <end position="574"/>
    </location>
</feature>
<dbReference type="PROSITE" id="PS00108">
    <property type="entry name" value="PROTEIN_KINASE_ST"/>
    <property type="match status" value="1"/>
</dbReference>
<feature type="compositionally biased region" description="Acidic residues" evidence="9">
    <location>
        <begin position="595"/>
        <end position="605"/>
    </location>
</feature>
<organism evidence="12 13">
    <name type="scientific">Mucor velutinosus</name>
    <dbReference type="NCBI Taxonomy" id="708070"/>
    <lineage>
        <taxon>Eukaryota</taxon>
        <taxon>Fungi</taxon>
        <taxon>Fungi incertae sedis</taxon>
        <taxon>Mucoromycota</taxon>
        <taxon>Mucoromycotina</taxon>
        <taxon>Mucoromycetes</taxon>
        <taxon>Mucorales</taxon>
        <taxon>Mucorineae</taxon>
        <taxon>Mucoraceae</taxon>
        <taxon>Mucor</taxon>
    </lineage>
</organism>
<dbReference type="InterPro" id="IPR017441">
    <property type="entry name" value="Protein_kinase_ATP_BS"/>
</dbReference>
<sequence>MDSIYEIKVTEYPIVVKDTNDKSWKTVPEFNITVKTSQADLYVIRYIPDFYSFDHLVKTHYQKVKVPFPSLSESISKAEKRKSIRNFFHMSMKSNAEKVEKYLYRCSMDPILKNSTLLRDFFSPQREGDLIKEKSHVSTSPSSLSHDPHDTPASYSPQLNTTTLDDSIVDSRIDVGKVWVPSPHPSIISLPNSIKTNSRDDQVDREEEEEDGQDDDLIDILSRHSDHPQQHYQDTFPLDHLEMIKVLGKGCMGKVVLVRSQITKELYALKSIVKEHVIEQREITHTLDERNILAKLAEIDHPYLAKLHTSFQDEHRLYLLTNYYCGGDLATHMARLYNFTPECALFYAAEIIDGIGELHRLGVLYRDLKPENILLSGDGHIVLTDFGLSKWLTEEDDYTTQTFCGTAEYLAPEVLLGEAYSFPIDYWSFGTILYEMLAGITPFWADNHSDMYQRVLTDVLEFPADVFDYETAEFLSDILDRDPRTRLGAQGVEEIKDHVYFADISWDDIRNRRLQPPYLPPVTDELDFTNFDPDFLAMSPALTPIPSEIEFSDEVQDIFDGYSFTDERYFELEHQQHVEYDRSHQHQDGFYHDVSEEEKDSEDEPPLFQPARKRGSISMLSNVDSFCLDDDVLVKPSFAKSPFSSVDGFSSEEHARYAKRRNTSASDNQQLSEQQPEQQATLVVMSYPIVNEKPSVHDTVSSFEDLEFSKLPDLKLSFNLQQDQQHKQQQIPASTKSSKTHTSSKTRRFFSLLL</sequence>
<evidence type="ECO:0000256" key="7">
    <source>
        <dbReference type="ARBA" id="ARBA00022840"/>
    </source>
</evidence>
<dbReference type="InterPro" id="IPR000961">
    <property type="entry name" value="AGC-kinase_C"/>
</dbReference>
<evidence type="ECO:0000256" key="5">
    <source>
        <dbReference type="ARBA" id="ARBA00022741"/>
    </source>
</evidence>
<proteinExistence type="inferred from homology"/>
<keyword evidence="3" id="KW-0597">Phosphoprotein</keyword>
<dbReference type="GO" id="GO:0035091">
    <property type="term" value="F:phosphatidylinositol binding"/>
    <property type="evidence" value="ECO:0007669"/>
    <property type="project" value="InterPro"/>
</dbReference>
<dbReference type="Gene3D" id="1.10.510.10">
    <property type="entry name" value="Transferase(Phosphotransferase) domain 1"/>
    <property type="match status" value="1"/>
</dbReference>
<dbReference type="SUPFAM" id="SSF64268">
    <property type="entry name" value="PX domain"/>
    <property type="match status" value="1"/>
</dbReference>
<dbReference type="Gene3D" id="3.30.200.20">
    <property type="entry name" value="Phosphorylase Kinase, domain 1"/>
    <property type="match status" value="1"/>
</dbReference>
<dbReference type="CDD" id="cd05123">
    <property type="entry name" value="STKc_AGC"/>
    <property type="match status" value="1"/>
</dbReference>
<dbReference type="SMART" id="SM00133">
    <property type="entry name" value="S_TK_X"/>
    <property type="match status" value="1"/>
</dbReference>
<evidence type="ECO:0000256" key="4">
    <source>
        <dbReference type="ARBA" id="ARBA00022679"/>
    </source>
</evidence>
<dbReference type="Gene3D" id="3.30.1520.10">
    <property type="entry name" value="Phox-like domain"/>
    <property type="match status" value="1"/>
</dbReference>
<reference evidence="12 13" key="1">
    <citation type="submission" date="2022-11" db="EMBL/GenBank/DDBJ databases">
        <title>Mucor velutinosus strain NIH1002 WGS.</title>
        <authorList>
            <person name="Subramanian P."/>
            <person name="Mullikin J.C."/>
            <person name="Segre J.A."/>
            <person name="Zelazny A.M."/>
        </authorList>
    </citation>
    <scope>NUCLEOTIDE SEQUENCE [LARGE SCALE GENOMIC DNA]</scope>
    <source>
        <strain evidence="12 13">NIH1002</strain>
    </source>
</reference>
<comment type="similarity">
    <text evidence="1">Belongs to the protein kinase superfamily. AGC Ser/Thr protein kinase family.</text>
</comment>
<dbReference type="InterPro" id="IPR008271">
    <property type="entry name" value="Ser/Thr_kinase_AS"/>
</dbReference>
<dbReference type="PROSITE" id="PS50011">
    <property type="entry name" value="PROTEIN_KINASE_DOM"/>
    <property type="match status" value="1"/>
</dbReference>
<evidence type="ECO:0000256" key="8">
    <source>
        <dbReference type="PROSITE-ProRule" id="PRU10141"/>
    </source>
</evidence>
<dbReference type="InterPro" id="IPR017892">
    <property type="entry name" value="Pkinase_C"/>
</dbReference>
<feature type="region of interest" description="Disordered" evidence="9">
    <location>
        <begin position="593"/>
        <end position="613"/>
    </location>
</feature>